<dbReference type="Proteomes" id="UP000305654">
    <property type="component" value="Unassembled WGS sequence"/>
</dbReference>
<organism evidence="1 2">
    <name type="scientific">Lichenicoccus roseus</name>
    <dbReference type="NCBI Taxonomy" id="2683649"/>
    <lineage>
        <taxon>Bacteria</taxon>
        <taxon>Pseudomonadati</taxon>
        <taxon>Pseudomonadota</taxon>
        <taxon>Alphaproteobacteria</taxon>
        <taxon>Acetobacterales</taxon>
        <taxon>Acetobacteraceae</taxon>
        <taxon>Lichenicoccus</taxon>
    </lineage>
</organism>
<dbReference type="RefSeq" id="WP_138326550.1">
    <property type="nucleotide sequence ID" value="NZ_VCDI01000004.1"/>
</dbReference>
<sequence>MSCSYQLVLEPAEDEERHSHVFQAEVGRVVQELEAQGLRISRGRRTGDERQVGLFFVEQLDARSEMVFGATTAAVLSRYVSGHARRQVRLRIGEEEFVAYSVSGIAELARIPHEED</sequence>
<proteinExistence type="predicted"/>
<dbReference type="EMBL" id="VCDI01000004">
    <property type="protein sequence ID" value="TLU72144.1"/>
    <property type="molecule type" value="Genomic_DNA"/>
</dbReference>
<evidence type="ECO:0000313" key="2">
    <source>
        <dbReference type="Proteomes" id="UP000305654"/>
    </source>
</evidence>
<protein>
    <submittedName>
        <fullName evidence="1">Uncharacterized protein</fullName>
    </submittedName>
</protein>
<keyword evidence="2" id="KW-1185">Reference proteome</keyword>
<comment type="caution">
    <text evidence="1">The sequence shown here is derived from an EMBL/GenBank/DDBJ whole genome shotgun (WGS) entry which is preliminary data.</text>
</comment>
<accession>A0A5R9J3F3</accession>
<reference evidence="1 2" key="1">
    <citation type="submission" date="2019-05" db="EMBL/GenBank/DDBJ databases">
        <authorList>
            <person name="Pankratov T."/>
            <person name="Grouzdev D."/>
        </authorList>
    </citation>
    <scope>NUCLEOTIDE SEQUENCE [LARGE SCALE GENOMIC DNA]</scope>
    <source>
        <strain evidence="1 2">KEBCLARHB70R</strain>
    </source>
</reference>
<evidence type="ECO:0000313" key="1">
    <source>
        <dbReference type="EMBL" id="TLU72144.1"/>
    </source>
</evidence>
<name>A0A5R9J3F3_9PROT</name>
<gene>
    <name evidence="1" type="ORF">FE263_13570</name>
</gene>
<dbReference type="AlphaFoldDB" id="A0A5R9J3F3"/>